<reference evidence="4" key="1">
    <citation type="submission" date="2022-08" db="UniProtKB">
        <authorList>
            <consortium name="EnsemblMetazoa"/>
        </authorList>
    </citation>
    <scope>IDENTIFICATION</scope>
    <source>
        <strain evidence="4">05x7-T-G4-1.051#20</strain>
    </source>
</reference>
<evidence type="ECO:0000313" key="5">
    <source>
        <dbReference type="Proteomes" id="UP000005408"/>
    </source>
</evidence>
<dbReference type="InterPro" id="IPR045866">
    <property type="entry name" value="FAM210A/B-like"/>
</dbReference>
<dbReference type="Proteomes" id="UP000005408">
    <property type="component" value="Unassembled WGS sequence"/>
</dbReference>
<evidence type="ECO:0000256" key="1">
    <source>
        <dbReference type="SAM" id="MobiDB-lite"/>
    </source>
</evidence>
<feature type="transmembrane region" description="Helical" evidence="2">
    <location>
        <begin position="193"/>
        <end position="211"/>
    </location>
</feature>
<dbReference type="PANTHER" id="PTHR21377">
    <property type="entry name" value="PROTEIN FAM210B, MITOCHONDRIAL"/>
    <property type="match status" value="1"/>
</dbReference>
<dbReference type="AlphaFoldDB" id="A0A8W8P118"/>
<feature type="region of interest" description="Disordered" evidence="1">
    <location>
        <begin position="113"/>
        <end position="135"/>
    </location>
</feature>
<feature type="domain" description="DUF1279" evidence="3">
    <location>
        <begin position="142"/>
        <end position="228"/>
    </location>
</feature>
<keyword evidence="2" id="KW-1133">Transmembrane helix</keyword>
<dbReference type="InterPro" id="IPR009688">
    <property type="entry name" value="FAM210A/B-like_dom"/>
</dbReference>
<dbReference type="EnsemblMetazoa" id="G9197.1">
    <property type="protein sequence ID" value="G9197.1:cds"/>
    <property type="gene ID" value="G9197"/>
</dbReference>
<feature type="compositionally biased region" description="Low complexity" evidence="1">
    <location>
        <begin position="120"/>
        <end position="133"/>
    </location>
</feature>
<name>A0A8W8P118_MAGGI</name>
<sequence>MNQLSKCLSRNYGVSFRSQYGLLTRSEFVLRNSISQIQNPLQWDLTLKLGSHHGKRCFHIAASAQLPGSRDGRTHKLPSLDQSLAISKKLTLSQINSCRQFSSSSFLLCERKDSGDNKSAKSSSSGGSESTGDVEVKLTQRQRLKRAVKEYGPVVIVFHICIALISLGFFYSLVSMGVDVIGILRKLGVSEKILESGLATGASTFVVAYAVHKLFAVPRIGITLTCAPMIVHKLRKLGVFKPPKP</sequence>
<keyword evidence="5" id="KW-1185">Reference proteome</keyword>
<dbReference type="Pfam" id="PF06916">
    <property type="entry name" value="FAM210A-B_dom"/>
    <property type="match status" value="1"/>
</dbReference>
<feature type="transmembrane region" description="Helical" evidence="2">
    <location>
        <begin position="151"/>
        <end position="173"/>
    </location>
</feature>
<keyword evidence="2" id="KW-0472">Membrane</keyword>
<evidence type="ECO:0000256" key="2">
    <source>
        <dbReference type="SAM" id="Phobius"/>
    </source>
</evidence>
<organism evidence="4 5">
    <name type="scientific">Magallana gigas</name>
    <name type="common">Pacific oyster</name>
    <name type="synonym">Crassostrea gigas</name>
    <dbReference type="NCBI Taxonomy" id="29159"/>
    <lineage>
        <taxon>Eukaryota</taxon>
        <taxon>Metazoa</taxon>
        <taxon>Spiralia</taxon>
        <taxon>Lophotrochozoa</taxon>
        <taxon>Mollusca</taxon>
        <taxon>Bivalvia</taxon>
        <taxon>Autobranchia</taxon>
        <taxon>Pteriomorphia</taxon>
        <taxon>Ostreida</taxon>
        <taxon>Ostreoidea</taxon>
        <taxon>Ostreidae</taxon>
        <taxon>Magallana</taxon>
    </lineage>
</organism>
<proteinExistence type="predicted"/>
<accession>A0A8W8P118</accession>
<dbReference type="GO" id="GO:0005739">
    <property type="term" value="C:mitochondrion"/>
    <property type="evidence" value="ECO:0007669"/>
    <property type="project" value="TreeGrafter"/>
</dbReference>
<protein>
    <recommendedName>
        <fullName evidence="3">DUF1279 domain-containing protein</fullName>
    </recommendedName>
</protein>
<keyword evidence="2" id="KW-0812">Transmembrane</keyword>
<evidence type="ECO:0000259" key="3">
    <source>
        <dbReference type="Pfam" id="PF06916"/>
    </source>
</evidence>
<evidence type="ECO:0000313" key="4">
    <source>
        <dbReference type="EnsemblMetazoa" id="G9197.1:cds"/>
    </source>
</evidence>
<dbReference type="PANTHER" id="PTHR21377:SF0">
    <property type="entry name" value="PROTEIN FAM210B, MITOCHONDRIAL"/>
    <property type="match status" value="1"/>
</dbReference>